<dbReference type="EMBL" id="BMYX01000011">
    <property type="protein sequence ID" value="GGY17545.1"/>
    <property type="molecule type" value="Genomic_DNA"/>
</dbReference>
<dbReference type="PANTHER" id="PTHR34596:SF2">
    <property type="entry name" value="CHITOPORIN"/>
    <property type="match status" value="1"/>
</dbReference>
<dbReference type="Pfam" id="PF03573">
    <property type="entry name" value="OprD"/>
    <property type="match status" value="1"/>
</dbReference>
<organism evidence="5 6">
    <name type="scientific">Paludibacterium paludis</name>
    <dbReference type="NCBI Taxonomy" id="1225769"/>
    <lineage>
        <taxon>Bacteria</taxon>
        <taxon>Pseudomonadati</taxon>
        <taxon>Pseudomonadota</taxon>
        <taxon>Betaproteobacteria</taxon>
        <taxon>Neisseriales</taxon>
        <taxon>Chromobacteriaceae</taxon>
        <taxon>Paludibacterium</taxon>
    </lineage>
</organism>
<accession>A0A918UAN9</accession>
<evidence type="ECO:0000256" key="4">
    <source>
        <dbReference type="SAM" id="SignalP"/>
    </source>
</evidence>
<dbReference type="Gene3D" id="2.40.160.10">
    <property type="entry name" value="Porin"/>
    <property type="match status" value="1"/>
</dbReference>
<evidence type="ECO:0000256" key="2">
    <source>
        <dbReference type="ARBA" id="ARBA00022448"/>
    </source>
</evidence>
<protein>
    <submittedName>
        <fullName evidence="5">Chitoporin</fullName>
    </submittedName>
</protein>
<name>A0A918UAN9_9NEIS</name>
<dbReference type="GO" id="GO:0016020">
    <property type="term" value="C:membrane"/>
    <property type="evidence" value="ECO:0007669"/>
    <property type="project" value="InterPro"/>
</dbReference>
<keyword evidence="6" id="KW-1185">Reference proteome</keyword>
<reference evidence="5" key="2">
    <citation type="submission" date="2020-09" db="EMBL/GenBank/DDBJ databases">
        <authorList>
            <person name="Sun Q."/>
            <person name="Kim S."/>
        </authorList>
    </citation>
    <scope>NUCLEOTIDE SEQUENCE</scope>
    <source>
        <strain evidence="5">KCTC 32182</strain>
    </source>
</reference>
<dbReference type="InterPro" id="IPR005318">
    <property type="entry name" value="OM_porin_bac"/>
</dbReference>
<gene>
    <name evidence="5" type="ORF">GCM10011289_21260</name>
</gene>
<evidence type="ECO:0000256" key="1">
    <source>
        <dbReference type="ARBA" id="ARBA00009075"/>
    </source>
</evidence>
<keyword evidence="3 4" id="KW-0732">Signal</keyword>
<reference evidence="5" key="1">
    <citation type="journal article" date="2014" name="Int. J. Syst. Evol. Microbiol.">
        <title>Complete genome sequence of Corynebacterium casei LMG S-19264T (=DSM 44701T), isolated from a smear-ripened cheese.</title>
        <authorList>
            <consortium name="US DOE Joint Genome Institute (JGI-PGF)"/>
            <person name="Walter F."/>
            <person name="Albersmeier A."/>
            <person name="Kalinowski J."/>
            <person name="Ruckert C."/>
        </authorList>
    </citation>
    <scope>NUCLEOTIDE SEQUENCE</scope>
    <source>
        <strain evidence="5">KCTC 32182</strain>
    </source>
</reference>
<dbReference type="PANTHER" id="PTHR34596">
    <property type="entry name" value="CHITOPORIN"/>
    <property type="match status" value="1"/>
</dbReference>
<keyword evidence="2" id="KW-0813">Transport</keyword>
<dbReference type="RefSeq" id="WP_189534109.1">
    <property type="nucleotide sequence ID" value="NZ_BMYX01000011.1"/>
</dbReference>
<dbReference type="AlphaFoldDB" id="A0A918UAN9"/>
<proteinExistence type="inferred from homology"/>
<dbReference type="InterPro" id="IPR023614">
    <property type="entry name" value="Porin_dom_sf"/>
</dbReference>
<evidence type="ECO:0000313" key="5">
    <source>
        <dbReference type="EMBL" id="GGY17545.1"/>
    </source>
</evidence>
<dbReference type="GO" id="GO:0015288">
    <property type="term" value="F:porin activity"/>
    <property type="evidence" value="ECO:0007669"/>
    <property type="project" value="TreeGrafter"/>
</dbReference>
<comment type="similarity">
    <text evidence="1">Belongs to the outer membrane porin (Opr) (TC 1.B.25) family.</text>
</comment>
<comment type="caution">
    <text evidence="5">The sequence shown here is derived from an EMBL/GenBank/DDBJ whole genome shotgun (WGS) entry which is preliminary data.</text>
</comment>
<feature type="signal peptide" evidence="4">
    <location>
        <begin position="1"/>
        <end position="20"/>
    </location>
</feature>
<evidence type="ECO:0000256" key="3">
    <source>
        <dbReference type="ARBA" id="ARBA00022729"/>
    </source>
</evidence>
<sequence length="443" mass="48532">MKLWPLAAALALAYPVMALADDPLPPSKSAPFVEDPYEQMPFFSKAGTTVRATWYSRHRTTSDNDNEIIVNALGLGVDWKSGFAGGVVGLDVTANSNLRFGASRGWSEVLYHDLRNDKEHSTAAIGQAAVKIRTGDDKHGLRMRIGYTPVSIGTMGTSGGLHSHAYRGVEGKYQFGDLEVGYGWADRFHNEWDNRYRAMTTLWHQNRGGFAGAAPKIDYVHSLGARYALGQNGFIDGGVGEGKDYRRNAQVAASYTWKLDGADLNLTGYYLQGRYVTKKSGIANPRNEWHGSLGATYTRQAFTWFAGYGQTHAPDSGEMNFRMTAWGNSDNRNFIQTWGQLDDFVWDGTRVVKLGVNVDLGKLAGWNGFSAGLSGNSGTNLKKLDGSTTHADEIDANLSYSVGGGMLKGLSVGLYPARLRTHGFGRKQDRNDLKVIVSYSRNL</sequence>
<evidence type="ECO:0000313" key="6">
    <source>
        <dbReference type="Proteomes" id="UP000645257"/>
    </source>
</evidence>
<feature type="chain" id="PRO_5037456042" evidence="4">
    <location>
        <begin position="21"/>
        <end position="443"/>
    </location>
</feature>
<dbReference type="Proteomes" id="UP000645257">
    <property type="component" value="Unassembled WGS sequence"/>
</dbReference>